<reference evidence="1 2" key="1">
    <citation type="journal article" date="2014" name="Genome Announc.">
        <title>Draft Genome Sequence of Fervidicella metallireducens Strain AeBT, an Iron-Reducing Thermoanaerobe from the Great Artesian Basin.</title>
        <authorList>
            <person name="Patel B.K."/>
        </authorList>
    </citation>
    <scope>NUCLEOTIDE SEQUENCE [LARGE SCALE GENOMIC DNA]</scope>
    <source>
        <strain evidence="1 2">AeB</strain>
    </source>
</reference>
<dbReference type="Proteomes" id="UP000019681">
    <property type="component" value="Unassembled WGS sequence"/>
</dbReference>
<dbReference type="InterPro" id="IPR038705">
    <property type="entry name" value="YabP_sf"/>
</dbReference>
<protein>
    <submittedName>
        <fullName evidence="1">Sporulation protein YabP</fullName>
    </submittedName>
</protein>
<gene>
    <name evidence="1" type="ORF">Q428_10775</name>
</gene>
<evidence type="ECO:0000313" key="2">
    <source>
        <dbReference type="Proteomes" id="UP000019681"/>
    </source>
</evidence>
<dbReference type="PIRSF" id="PIRSF011576">
    <property type="entry name" value="YabP"/>
    <property type="match status" value="1"/>
</dbReference>
<keyword evidence="2" id="KW-1185">Reference proteome</keyword>
<accession>A0A017RTX9</accession>
<name>A0A017RTX9_9CLOT</name>
<dbReference type="STRING" id="1403537.Q428_10775"/>
<dbReference type="Pfam" id="PF07873">
    <property type="entry name" value="YabP"/>
    <property type="match status" value="1"/>
</dbReference>
<dbReference type="EMBL" id="AZQP01000034">
    <property type="protein sequence ID" value="EYE87904.1"/>
    <property type="molecule type" value="Genomic_DNA"/>
</dbReference>
<organism evidence="1 2">
    <name type="scientific">Fervidicella metallireducens AeB</name>
    <dbReference type="NCBI Taxonomy" id="1403537"/>
    <lineage>
        <taxon>Bacteria</taxon>
        <taxon>Bacillati</taxon>
        <taxon>Bacillota</taxon>
        <taxon>Clostridia</taxon>
        <taxon>Eubacteriales</taxon>
        <taxon>Clostridiaceae</taxon>
        <taxon>Fervidicella</taxon>
    </lineage>
</organism>
<proteinExistence type="predicted"/>
<dbReference type="InterPro" id="IPR022476">
    <property type="entry name" value="Spore_YabP/YqfC"/>
</dbReference>
<comment type="caution">
    <text evidence="1">The sequence shown here is derived from an EMBL/GenBank/DDBJ whole genome shotgun (WGS) entry which is preliminary data.</text>
</comment>
<sequence>MVESNKNLKQQYNHVIHIDSRQRIDITGVSEVITFNEDSVLLVTNMGTLNIKGKNMKVNKLNVDNGDMSIEGEFISLTYINKDVKNKESIMKKLFK</sequence>
<dbReference type="GO" id="GO:0030435">
    <property type="term" value="P:sporulation resulting in formation of a cellular spore"/>
    <property type="evidence" value="ECO:0007669"/>
    <property type="project" value="InterPro"/>
</dbReference>
<dbReference type="InterPro" id="IPR012504">
    <property type="entry name" value="Spore_YabP"/>
</dbReference>
<dbReference type="AlphaFoldDB" id="A0A017RTX9"/>
<dbReference type="Gene3D" id="2.60.40.2000">
    <property type="match status" value="1"/>
</dbReference>
<dbReference type="NCBIfam" id="TIGR02892">
    <property type="entry name" value="spore_yabP"/>
    <property type="match status" value="1"/>
</dbReference>
<evidence type="ECO:0000313" key="1">
    <source>
        <dbReference type="EMBL" id="EYE87904.1"/>
    </source>
</evidence>